<dbReference type="Pfam" id="PF14891">
    <property type="entry name" value="Peptidase_M91"/>
    <property type="match status" value="1"/>
</dbReference>
<feature type="compositionally biased region" description="Low complexity" evidence="4">
    <location>
        <begin position="500"/>
        <end position="509"/>
    </location>
</feature>
<dbReference type="RefSeq" id="WP_394162042.1">
    <property type="nucleotide sequence ID" value="NZ_JBHGCJ010000003.1"/>
</dbReference>
<dbReference type="PANTHER" id="PTHR38340">
    <property type="entry name" value="S-LAYER PROTEIN"/>
    <property type="match status" value="1"/>
</dbReference>
<evidence type="ECO:0000256" key="3">
    <source>
        <dbReference type="ARBA" id="ARBA00022837"/>
    </source>
</evidence>
<dbReference type="InterPro" id="IPR001343">
    <property type="entry name" value="Hemolysn_Ca-bd"/>
</dbReference>
<feature type="region of interest" description="Disordered" evidence="4">
    <location>
        <begin position="1"/>
        <end position="62"/>
    </location>
</feature>
<sequence>MATDASTATGTSGAGGAPPPPPPPPIAVNGAGSPIGTPVIGMTPDGKPTRSDLLYDNGRTGDDQVRITRERVTGGNQFDDVMTLHTGDRDDDIRLSQRPDGVLAATVNGQAYELTLGRDQELGVRSNGGNDRIIASNTTPALTEGVDPFYVQTVASAGTVRVDMDVRGGDGDDVIITGSGNDRVDGGRGDDTILTGNGRDDVSGGAGNDRIDAGAGNDVVYGGDDNDRIRGGRGNDVLDGGRGNDVIDGEEGRDVLSGGLGNDTLRGGADVDHIYAGAGTDTVHNSGGQDVVYGRAGEDTVSAAEGAGNRVVDPGAHDPSLGSSILISGSDSFRERVEADLEQMRGSPAGRQMLAALDQAAAAPPVGKGNAVTIAELTNETNGAAGGHPAGPGQPLQMHDDMFLEPDPETGAMVAGAGTPAMVHYNPSFHSDHFPAPGVILQHELSHAYNVVNGTLQPDMYRGADTDGRSGAVGQWERQAVGLPHDGASFDFDNDPATPPTQANPAPLTENAVRREMGLPDRTEYSVGPGALVSPGQPNAAPASAHPHTHGAHLDALFDASRRGDDAALGKALEGLMDSDVGRQFQQQMDAAAERGAPAPEHAQGRAEPVLER</sequence>
<feature type="compositionally biased region" description="Pro residues" evidence="4">
    <location>
        <begin position="17"/>
        <end position="26"/>
    </location>
</feature>
<dbReference type="InterPro" id="IPR028208">
    <property type="entry name" value="Effector_pro_NleD-like"/>
</dbReference>
<dbReference type="InterPro" id="IPR018511">
    <property type="entry name" value="Hemolysin-typ_Ca-bd_CS"/>
</dbReference>
<comment type="subcellular location">
    <subcellularLocation>
        <location evidence="1">Secreted</location>
    </subcellularLocation>
</comment>
<dbReference type="SUPFAM" id="SSF51120">
    <property type="entry name" value="beta-Roll"/>
    <property type="match status" value="1"/>
</dbReference>
<protein>
    <submittedName>
        <fullName evidence="5">M91 family zinc metallopeptidase</fullName>
    </submittedName>
</protein>
<feature type="compositionally biased region" description="Low complexity" evidence="4">
    <location>
        <begin position="1"/>
        <end position="11"/>
    </location>
</feature>
<dbReference type="PROSITE" id="PS00330">
    <property type="entry name" value="HEMOLYSIN_CALCIUM"/>
    <property type="match status" value="3"/>
</dbReference>
<reference evidence="5 6" key="1">
    <citation type="submission" date="2024-09" db="EMBL/GenBank/DDBJ databases">
        <authorList>
            <consortium name="All-Russian atlas of soil microorganisms"/>
            <consortium name="as a basis for the search for new antimicrobial producers and enzymes with unique properties"/>
            <person name="Sokolova E.A."/>
            <person name="Voronina E.N."/>
        </authorList>
    </citation>
    <scope>NUCLEOTIDE SEQUENCE [LARGE SCALE GENOMIC DNA]</scope>
    <source>
        <strain evidence="5 6">AF-22b-331.1</strain>
    </source>
</reference>
<dbReference type="Proteomes" id="UP001605261">
    <property type="component" value="Unassembled WGS sequence"/>
</dbReference>
<keyword evidence="3" id="KW-0106">Calcium</keyword>
<accession>A0ABW7CX40</accession>
<dbReference type="InterPro" id="IPR050557">
    <property type="entry name" value="RTX_toxin/Mannuronan_C5-epim"/>
</dbReference>
<dbReference type="PRINTS" id="PR00313">
    <property type="entry name" value="CABNDNGRPT"/>
</dbReference>
<feature type="compositionally biased region" description="Low complexity" evidence="4">
    <location>
        <begin position="213"/>
        <end position="223"/>
    </location>
</feature>
<feature type="region of interest" description="Disordered" evidence="4">
    <location>
        <begin position="491"/>
        <end position="550"/>
    </location>
</feature>
<gene>
    <name evidence="5" type="ORF">ACEU0G_002703</name>
</gene>
<feature type="region of interest" description="Disordered" evidence="4">
    <location>
        <begin position="580"/>
        <end position="613"/>
    </location>
</feature>
<evidence type="ECO:0000313" key="5">
    <source>
        <dbReference type="EMBL" id="MFG6108711.1"/>
    </source>
</evidence>
<evidence type="ECO:0000256" key="2">
    <source>
        <dbReference type="ARBA" id="ARBA00022525"/>
    </source>
</evidence>
<feature type="compositionally biased region" description="Basic and acidic residues" evidence="4">
    <location>
        <begin position="182"/>
        <end position="191"/>
    </location>
</feature>
<keyword evidence="6" id="KW-1185">Reference proteome</keyword>
<feature type="compositionally biased region" description="Basic and acidic residues" evidence="4">
    <location>
        <begin position="512"/>
        <end position="524"/>
    </location>
</feature>
<feature type="compositionally biased region" description="Basic and acidic residues" evidence="4">
    <location>
        <begin position="603"/>
        <end position="613"/>
    </location>
</feature>
<name>A0ABW7CX40_9GAMM</name>
<dbReference type="InterPro" id="IPR011049">
    <property type="entry name" value="Serralysin-like_metalloprot_C"/>
</dbReference>
<dbReference type="Gene3D" id="2.150.10.10">
    <property type="entry name" value="Serralysin-like metalloprotease, C-terminal"/>
    <property type="match status" value="3"/>
</dbReference>
<evidence type="ECO:0000256" key="4">
    <source>
        <dbReference type="SAM" id="MobiDB-lite"/>
    </source>
</evidence>
<dbReference type="Pfam" id="PF00353">
    <property type="entry name" value="HemolysinCabind"/>
    <property type="match status" value="3"/>
</dbReference>
<evidence type="ECO:0000256" key="1">
    <source>
        <dbReference type="ARBA" id="ARBA00004613"/>
    </source>
</evidence>
<dbReference type="PANTHER" id="PTHR38340:SF1">
    <property type="entry name" value="S-LAYER PROTEIN"/>
    <property type="match status" value="1"/>
</dbReference>
<feature type="region of interest" description="Disordered" evidence="4">
    <location>
        <begin position="178"/>
        <end position="250"/>
    </location>
</feature>
<dbReference type="EMBL" id="JBHGCJ010000003">
    <property type="protein sequence ID" value="MFG6108711.1"/>
    <property type="molecule type" value="Genomic_DNA"/>
</dbReference>
<comment type="caution">
    <text evidence="5">The sequence shown here is derived from an EMBL/GenBank/DDBJ whole genome shotgun (WGS) entry which is preliminary data.</text>
</comment>
<keyword evidence="2" id="KW-0964">Secreted</keyword>
<proteinExistence type="predicted"/>
<evidence type="ECO:0000313" key="6">
    <source>
        <dbReference type="Proteomes" id="UP001605261"/>
    </source>
</evidence>
<organism evidence="5 6">
    <name type="scientific">Stenotrophomonas nematodicola</name>
    <dbReference type="NCBI Taxonomy" id="2656746"/>
    <lineage>
        <taxon>Bacteria</taxon>
        <taxon>Pseudomonadati</taxon>
        <taxon>Pseudomonadota</taxon>
        <taxon>Gammaproteobacteria</taxon>
        <taxon>Lysobacterales</taxon>
        <taxon>Lysobacteraceae</taxon>
        <taxon>Stenotrophomonas</taxon>
    </lineage>
</organism>